<reference evidence="3" key="1">
    <citation type="journal article" date="2019" name="Int. J. Syst. Evol. Microbiol.">
        <title>The Global Catalogue of Microorganisms (GCM) 10K type strain sequencing project: providing services to taxonomists for standard genome sequencing and annotation.</title>
        <authorList>
            <consortium name="The Broad Institute Genomics Platform"/>
            <consortium name="The Broad Institute Genome Sequencing Center for Infectious Disease"/>
            <person name="Wu L."/>
            <person name="Ma J."/>
        </authorList>
    </citation>
    <scope>NUCLEOTIDE SEQUENCE [LARGE SCALE GENOMIC DNA]</scope>
    <source>
        <strain evidence="3">JCM 17656</strain>
    </source>
</reference>
<dbReference type="RefSeq" id="WP_346184415.1">
    <property type="nucleotide sequence ID" value="NZ_BAABCE010000012.1"/>
</dbReference>
<accession>A0ABP6XRQ1</accession>
<feature type="domain" description="N-acetyltransferase" evidence="1">
    <location>
        <begin position="8"/>
        <end position="147"/>
    </location>
</feature>
<dbReference type="Proteomes" id="UP001500707">
    <property type="component" value="Unassembled WGS sequence"/>
</dbReference>
<dbReference type="InterPro" id="IPR000182">
    <property type="entry name" value="GNAT_dom"/>
</dbReference>
<organism evidence="2 3">
    <name type="scientific">Streptomyces osmaniensis</name>
    <dbReference type="NCBI Taxonomy" id="593134"/>
    <lineage>
        <taxon>Bacteria</taxon>
        <taxon>Bacillati</taxon>
        <taxon>Actinomycetota</taxon>
        <taxon>Actinomycetes</taxon>
        <taxon>Kitasatosporales</taxon>
        <taxon>Streptomycetaceae</taxon>
        <taxon>Streptomyces</taxon>
    </lineage>
</organism>
<protein>
    <recommendedName>
        <fullName evidence="1">N-acetyltransferase domain-containing protein</fullName>
    </recommendedName>
</protein>
<evidence type="ECO:0000259" key="1">
    <source>
        <dbReference type="PROSITE" id="PS51186"/>
    </source>
</evidence>
<name>A0ABP6XRQ1_9ACTN</name>
<comment type="caution">
    <text evidence="2">The sequence shown here is derived from an EMBL/GenBank/DDBJ whole genome shotgun (WGS) entry which is preliminary data.</text>
</comment>
<evidence type="ECO:0000313" key="3">
    <source>
        <dbReference type="Proteomes" id="UP001500707"/>
    </source>
</evidence>
<evidence type="ECO:0000313" key="2">
    <source>
        <dbReference type="EMBL" id="GAA3570969.1"/>
    </source>
</evidence>
<dbReference type="EMBL" id="BAABCE010000012">
    <property type="protein sequence ID" value="GAA3570969.1"/>
    <property type="molecule type" value="Genomic_DNA"/>
</dbReference>
<proteinExistence type="predicted"/>
<dbReference type="PROSITE" id="PS51186">
    <property type="entry name" value="GNAT"/>
    <property type="match status" value="1"/>
</dbReference>
<gene>
    <name evidence="2" type="ORF">GCM10022295_61110</name>
</gene>
<sequence length="147" mass="15719">MASPASRPAIREATAADAGALREIYGDGDVEGFAHRVTDHAAAPGTTHYVAETEGRITAAFALTTLGRLRPGGRSRLILHEIKLRPNVRGTGIAEDIFDWLASSLGVGTERELLALASLGQRPSTFDKFGLSESHHVFRWSVPEGVS</sequence>
<keyword evidence="3" id="KW-1185">Reference proteome</keyword>